<dbReference type="PANTHER" id="PTHR11002:SF76">
    <property type="entry name" value="CARBONIC ANHYDRASE"/>
    <property type="match status" value="1"/>
</dbReference>
<comment type="function">
    <text evidence="10">Reversible hydration of carbon dioxide.</text>
</comment>
<dbReference type="GO" id="GO:0005758">
    <property type="term" value="C:mitochondrial intermembrane space"/>
    <property type="evidence" value="ECO:0007669"/>
    <property type="project" value="EnsemblFungi"/>
</dbReference>
<dbReference type="EMBL" id="MCOG01000003">
    <property type="protein sequence ID" value="ORY85792.1"/>
    <property type="molecule type" value="Genomic_DNA"/>
</dbReference>
<comment type="similarity">
    <text evidence="1 10">Belongs to the beta-class carbonic anhydrase family.</text>
</comment>
<sequence length="200" mass="22331">KILDNNKKVIRNKTSTNPNFYKDLAKGQHPKVLFIGCSDSRIPVSVTGLDAGEVFVHRNIANVILKNDINSGSVIQYAVEHLKVEYIIVCGHTHCGGVAASLEHEDLGFMGGWINNIKNVYNQHEKELHQLNEDDKKTALSELNAVQSVFNIVSNPVITNAWNNGQKLTVVGWMYEIESGKLRELDCSFSSIEDLNKINQ</sequence>
<gene>
    <name evidence="11" type="ORF">LY90DRAFT_394905</name>
</gene>
<comment type="catalytic activity">
    <reaction evidence="8 10">
        <text>hydrogencarbonate + H(+) = CO2 + H2O</text>
        <dbReference type="Rhea" id="RHEA:10748"/>
        <dbReference type="ChEBI" id="CHEBI:15377"/>
        <dbReference type="ChEBI" id="CHEBI:15378"/>
        <dbReference type="ChEBI" id="CHEBI:16526"/>
        <dbReference type="ChEBI" id="CHEBI:17544"/>
        <dbReference type="EC" id="4.2.1.1"/>
    </reaction>
</comment>
<dbReference type="SUPFAM" id="SSF53056">
    <property type="entry name" value="beta-carbonic anhydrase, cab"/>
    <property type="match status" value="1"/>
</dbReference>
<dbReference type="AlphaFoldDB" id="A0A1Y2FP63"/>
<dbReference type="GO" id="GO:0034599">
    <property type="term" value="P:cellular response to oxidative stress"/>
    <property type="evidence" value="ECO:0007669"/>
    <property type="project" value="EnsemblFungi"/>
</dbReference>
<proteinExistence type="inferred from homology"/>
<dbReference type="STRING" id="1754190.A0A1Y2FP63"/>
<dbReference type="GO" id="GO:0071244">
    <property type="term" value="P:cellular response to carbon dioxide"/>
    <property type="evidence" value="ECO:0007669"/>
    <property type="project" value="EnsemblFungi"/>
</dbReference>
<feature type="binding site" evidence="9">
    <location>
        <position position="95"/>
    </location>
    <ligand>
        <name>Zn(2+)</name>
        <dbReference type="ChEBI" id="CHEBI:29105"/>
    </ligand>
</feature>
<evidence type="ECO:0000256" key="7">
    <source>
        <dbReference type="ARBA" id="ARBA00031969"/>
    </source>
</evidence>
<accession>A0A1Y2FP63</accession>
<feature type="binding site" evidence="9">
    <location>
        <position position="37"/>
    </location>
    <ligand>
        <name>Zn(2+)</name>
        <dbReference type="ChEBI" id="CHEBI:29105"/>
    </ligand>
</feature>
<dbReference type="InterPro" id="IPR036874">
    <property type="entry name" value="Carbonic_anhydrase_sf"/>
</dbReference>
<evidence type="ECO:0000313" key="11">
    <source>
        <dbReference type="EMBL" id="ORY85792.1"/>
    </source>
</evidence>
<keyword evidence="12" id="KW-1185">Reference proteome</keyword>
<evidence type="ECO:0000256" key="10">
    <source>
        <dbReference type="RuleBase" id="RU003956"/>
    </source>
</evidence>
<dbReference type="CDD" id="cd00883">
    <property type="entry name" value="beta_CA_cladeA"/>
    <property type="match status" value="1"/>
</dbReference>
<dbReference type="Pfam" id="PF00484">
    <property type="entry name" value="Pro_CA"/>
    <property type="match status" value="1"/>
</dbReference>
<dbReference type="Gene3D" id="3.40.1050.10">
    <property type="entry name" value="Carbonic anhydrase"/>
    <property type="match status" value="1"/>
</dbReference>
<feature type="binding site" evidence="9">
    <location>
        <position position="92"/>
    </location>
    <ligand>
        <name>Zn(2+)</name>
        <dbReference type="ChEBI" id="CHEBI:29105"/>
    </ligand>
</feature>
<evidence type="ECO:0000313" key="12">
    <source>
        <dbReference type="Proteomes" id="UP000193920"/>
    </source>
</evidence>
<dbReference type="GO" id="GO:0008270">
    <property type="term" value="F:zinc ion binding"/>
    <property type="evidence" value="ECO:0007669"/>
    <property type="project" value="UniProtKB-UniRule"/>
</dbReference>
<evidence type="ECO:0000256" key="8">
    <source>
        <dbReference type="ARBA" id="ARBA00048348"/>
    </source>
</evidence>
<dbReference type="OrthoDB" id="10248475at2759"/>
<dbReference type="Proteomes" id="UP000193920">
    <property type="component" value="Unassembled WGS sequence"/>
</dbReference>
<keyword evidence="4 9" id="KW-0479">Metal-binding</keyword>
<dbReference type="InterPro" id="IPR001765">
    <property type="entry name" value="Carbonic_anhydrase"/>
</dbReference>
<evidence type="ECO:0000256" key="4">
    <source>
        <dbReference type="ARBA" id="ARBA00022723"/>
    </source>
</evidence>
<dbReference type="PROSITE" id="PS00705">
    <property type="entry name" value="PROK_CO2_ANHYDRASE_2"/>
    <property type="match status" value="1"/>
</dbReference>
<comment type="cofactor">
    <cofactor evidence="9">
        <name>Zn(2+)</name>
        <dbReference type="ChEBI" id="CHEBI:29105"/>
    </cofactor>
    <text evidence="9">Binds 1 zinc ion per subunit.</text>
</comment>
<evidence type="ECO:0000256" key="1">
    <source>
        <dbReference type="ARBA" id="ARBA00006217"/>
    </source>
</evidence>
<comment type="caution">
    <text evidence="11">The sequence shown here is derived from an EMBL/GenBank/DDBJ whole genome shotgun (WGS) entry which is preliminary data.</text>
</comment>
<keyword evidence="5 9" id="KW-0862">Zinc</keyword>
<dbReference type="EC" id="4.2.1.1" evidence="2 10"/>
<dbReference type="GO" id="GO:0004089">
    <property type="term" value="F:carbonate dehydratase activity"/>
    <property type="evidence" value="ECO:0007669"/>
    <property type="project" value="UniProtKB-UniRule"/>
</dbReference>
<evidence type="ECO:0000256" key="9">
    <source>
        <dbReference type="PIRSR" id="PIRSR601765-1"/>
    </source>
</evidence>
<keyword evidence="6 10" id="KW-0456">Lyase</keyword>
<dbReference type="GO" id="GO:0015976">
    <property type="term" value="P:carbon utilization"/>
    <property type="evidence" value="ECO:0007669"/>
    <property type="project" value="InterPro"/>
</dbReference>
<dbReference type="FunFam" id="3.40.1050.10:FF:000001">
    <property type="entry name" value="Carbonic anhydrase"/>
    <property type="match status" value="1"/>
</dbReference>
<feature type="binding site" evidence="9">
    <location>
        <position position="39"/>
    </location>
    <ligand>
        <name>Zn(2+)</name>
        <dbReference type="ChEBI" id="CHEBI:29105"/>
    </ligand>
</feature>
<reference evidence="11 12" key="1">
    <citation type="submission" date="2016-08" db="EMBL/GenBank/DDBJ databases">
        <title>A Parts List for Fungal Cellulosomes Revealed by Comparative Genomics.</title>
        <authorList>
            <consortium name="DOE Joint Genome Institute"/>
            <person name="Haitjema C.H."/>
            <person name="Gilmore S.P."/>
            <person name="Henske J.K."/>
            <person name="Solomon K.V."/>
            <person name="De Groot R."/>
            <person name="Kuo A."/>
            <person name="Mondo S.J."/>
            <person name="Salamov A.A."/>
            <person name="Labutti K."/>
            <person name="Zhao Z."/>
            <person name="Chiniquy J."/>
            <person name="Barry K."/>
            <person name="Brewer H.M."/>
            <person name="Purvine S.O."/>
            <person name="Wright A.T."/>
            <person name="Boxma B."/>
            <person name="Van Alen T."/>
            <person name="Hackstein J.H."/>
            <person name="Baker S.E."/>
            <person name="Grigoriev I.V."/>
            <person name="O'Malley M.A."/>
        </authorList>
    </citation>
    <scope>NUCLEOTIDE SEQUENCE [LARGE SCALE GENOMIC DNA]</scope>
    <source>
        <strain evidence="11 12">G1</strain>
    </source>
</reference>
<evidence type="ECO:0000256" key="6">
    <source>
        <dbReference type="ARBA" id="ARBA00023239"/>
    </source>
</evidence>
<organism evidence="11 12">
    <name type="scientific">Neocallimastix californiae</name>
    <dbReference type="NCBI Taxonomy" id="1754190"/>
    <lineage>
        <taxon>Eukaryota</taxon>
        <taxon>Fungi</taxon>
        <taxon>Fungi incertae sedis</taxon>
        <taxon>Chytridiomycota</taxon>
        <taxon>Chytridiomycota incertae sedis</taxon>
        <taxon>Neocallimastigomycetes</taxon>
        <taxon>Neocallimastigales</taxon>
        <taxon>Neocallimastigaceae</taxon>
        <taxon>Neocallimastix</taxon>
    </lineage>
</organism>
<feature type="non-terminal residue" evidence="11">
    <location>
        <position position="1"/>
    </location>
</feature>
<evidence type="ECO:0000256" key="2">
    <source>
        <dbReference type="ARBA" id="ARBA00012925"/>
    </source>
</evidence>
<dbReference type="InterPro" id="IPR015892">
    <property type="entry name" value="Carbonic_anhydrase_CS"/>
</dbReference>
<name>A0A1Y2FP63_9FUNG</name>
<evidence type="ECO:0000256" key="5">
    <source>
        <dbReference type="ARBA" id="ARBA00022833"/>
    </source>
</evidence>
<protein>
    <recommendedName>
        <fullName evidence="3 10">Carbonic anhydrase</fullName>
        <ecNumber evidence="2 10">4.2.1.1</ecNumber>
    </recommendedName>
    <alternativeName>
        <fullName evidence="7 10">Carbonate dehydratase</fullName>
    </alternativeName>
</protein>
<evidence type="ECO:0000256" key="3">
    <source>
        <dbReference type="ARBA" id="ARBA00014628"/>
    </source>
</evidence>
<dbReference type="PANTHER" id="PTHR11002">
    <property type="entry name" value="CARBONIC ANHYDRASE"/>
    <property type="match status" value="1"/>
</dbReference>
<dbReference type="SMART" id="SM00947">
    <property type="entry name" value="Pro_CA"/>
    <property type="match status" value="1"/>
</dbReference>